<name>A0AA88XHT5_PINIB</name>
<dbReference type="Pfam" id="PF04548">
    <property type="entry name" value="AIG1"/>
    <property type="match status" value="1"/>
</dbReference>
<comment type="caution">
    <text evidence="5">The sequence shown here is derived from an EMBL/GenBank/DDBJ whole genome shotgun (WGS) entry which is preliminary data.</text>
</comment>
<accession>A0AA88XHT5</accession>
<keyword evidence="2" id="KW-0547">Nucleotide-binding</keyword>
<dbReference type="InterPro" id="IPR006703">
    <property type="entry name" value="G_AIG1"/>
</dbReference>
<sequence>VPVPSEEMRILLIGKTGVGKSAIGNAMLGKNSFESKLSGQTVTKAMSFDRARRYGKNLLVIDTPGLHDTLYPREKVLSEIAKCYAVSSPGLHAVIMVIEAGRFTAEEQRTLNFFQNAFGEHVFEYMTVIFTGKDKLDSEGLTVKEYVDTLEETALKELLQKVENRYLLFGIKGDPNEREQEVKDLLIMIENMVNKNQGKMYTNKMYAKAEEELLKVWEEESNFEKEKRTKEVDDKIAEMRNIHKKLKQDRTALLYQREEYKRRNIRLLEEEMGEKWRDFRSHVRRRVESKEKFSEMRFLKIL</sequence>
<evidence type="ECO:0000256" key="2">
    <source>
        <dbReference type="ARBA" id="ARBA00022741"/>
    </source>
</evidence>
<keyword evidence="6" id="KW-1185">Reference proteome</keyword>
<dbReference type="InterPro" id="IPR045058">
    <property type="entry name" value="GIMA/IAN/Toc"/>
</dbReference>
<feature type="non-terminal residue" evidence="5">
    <location>
        <position position="1"/>
    </location>
</feature>
<evidence type="ECO:0000313" key="5">
    <source>
        <dbReference type="EMBL" id="KAK3085910.1"/>
    </source>
</evidence>
<keyword evidence="3" id="KW-0342">GTP-binding</keyword>
<proteinExistence type="inferred from homology"/>
<protein>
    <recommendedName>
        <fullName evidence="4">AIG1-type G domain-containing protein</fullName>
    </recommendedName>
</protein>
<evidence type="ECO:0000256" key="1">
    <source>
        <dbReference type="ARBA" id="ARBA00008535"/>
    </source>
</evidence>
<gene>
    <name evidence="5" type="ORF">FSP39_010404</name>
</gene>
<feature type="domain" description="AIG1-type G" evidence="4">
    <location>
        <begin position="5"/>
        <end position="210"/>
    </location>
</feature>
<evidence type="ECO:0000256" key="3">
    <source>
        <dbReference type="ARBA" id="ARBA00023134"/>
    </source>
</evidence>
<comment type="similarity">
    <text evidence="1">Belongs to the TRAFAC class TrmE-Era-EngA-EngB-Septin-like GTPase superfamily. AIG1/Toc34/Toc159-like paraseptin GTPase family. IAN subfamily.</text>
</comment>
<dbReference type="FunFam" id="3.40.50.300:FF:000366">
    <property type="entry name" value="GTPase, IMAP family member 2"/>
    <property type="match status" value="1"/>
</dbReference>
<dbReference type="Proteomes" id="UP001186944">
    <property type="component" value="Unassembled WGS sequence"/>
</dbReference>
<dbReference type="InterPro" id="IPR027417">
    <property type="entry name" value="P-loop_NTPase"/>
</dbReference>
<dbReference type="PROSITE" id="PS51720">
    <property type="entry name" value="G_AIG1"/>
    <property type="match status" value="1"/>
</dbReference>
<dbReference type="SUPFAM" id="SSF52540">
    <property type="entry name" value="P-loop containing nucleoside triphosphate hydrolases"/>
    <property type="match status" value="1"/>
</dbReference>
<organism evidence="5 6">
    <name type="scientific">Pinctada imbricata</name>
    <name type="common">Atlantic pearl-oyster</name>
    <name type="synonym">Pinctada martensii</name>
    <dbReference type="NCBI Taxonomy" id="66713"/>
    <lineage>
        <taxon>Eukaryota</taxon>
        <taxon>Metazoa</taxon>
        <taxon>Spiralia</taxon>
        <taxon>Lophotrochozoa</taxon>
        <taxon>Mollusca</taxon>
        <taxon>Bivalvia</taxon>
        <taxon>Autobranchia</taxon>
        <taxon>Pteriomorphia</taxon>
        <taxon>Pterioida</taxon>
        <taxon>Pterioidea</taxon>
        <taxon>Pteriidae</taxon>
        <taxon>Pinctada</taxon>
    </lineage>
</organism>
<dbReference type="GO" id="GO:0005525">
    <property type="term" value="F:GTP binding"/>
    <property type="evidence" value="ECO:0007669"/>
    <property type="project" value="UniProtKB-KW"/>
</dbReference>
<dbReference type="Gene3D" id="3.40.50.300">
    <property type="entry name" value="P-loop containing nucleotide triphosphate hydrolases"/>
    <property type="match status" value="1"/>
</dbReference>
<evidence type="ECO:0000313" key="6">
    <source>
        <dbReference type="Proteomes" id="UP001186944"/>
    </source>
</evidence>
<evidence type="ECO:0000259" key="4">
    <source>
        <dbReference type="PROSITE" id="PS51720"/>
    </source>
</evidence>
<dbReference type="AlphaFoldDB" id="A0AA88XHT5"/>
<reference evidence="5" key="1">
    <citation type="submission" date="2019-08" db="EMBL/GenBank/DDBJ databases">
        <title>The improved chromosome-level genome for the pearl oyster Pinctada fucata martensii using PacBio sequencing and Hi-C.</title>
        <authorList>
            <person name="Zheng Z."/>
        </authorList>
    </citation>
    <scope>NUCLEOTIDE SEQUENCE</scope>
    <source>
        <strain evidence="5">ZZ-2019</strain>
        <tissue evidence="5">Adductor muscle</tissue>
    </source>
</reference>
<dbReference type="PANTHER" id="PTHR10903">
    <property type="entry name" value="GTPASE, IMAP FAMILY MEMBER-RELATED"/>
    <property type="match status" value="1"/>
</dbReference>
<dbReference type="PANTHER" id="PTHR10903:SF184">
    <property type="entry name" value="GTP-BINDING PROTEIN A"/>
    <property type="match status" value="1"/>
</dbReference>
<dbReference type="EMBL" id="VSWD01000012">
    <property type="protein sequence ID" value="KAK3085910.1"/>
    <property type="molecule type" value="Genomic_DNA"/>
</dbReference>